<evidence type="ECO:0000256" key="1">
    <source>
        <dbReference type="SAM" id="MobiDB-lite"/>
    </source>
</evidence>
<feature type="region of interest" description="Disordered" evidence="1">
    <location>
        <begin position="35"/>
        <end position="57"/>
    </location>
</feature>
<reference evidence="2" key="1">
    <citation type="submission" date="2019-11" db="EMBL/GenBank/DDBJ databases">
        <title>Complexity of the virome associated to tospovirus-transmitting thrips species.</title>
        <authorList>
            <person name="Chiapello M."/>
            <person name="Bosco L."/>
            <person name="Ciuffo M."/>
            <person name="Ottati S."/>
            <person name="Vallino M."/>
            <person name="Salem N."/>
            <person name="Rosa C."/>
            <person name="Tavella L."/>
            <person name="Turina M."/>
        </authorList>
    </citation>
    <scope>NUCLEOTIDE SEQUENCE</scope>
    <source>
        <strain evidence="2">Tamono2</strain>
    </source>
</reference>
<protein>
    <submittedName>
        <fullName evidence="2">Uncharacterized protein</fullName>
    </submittedName>
</protein>
<sequence length="461" mass="52209">MSRAQAIMTPEIVLNLASKLTPELLVTCSETVVRDRSDLHSGPTSSSRRFPGASDNSELPLRVRAQREFRAHREKIRDLPTTTQVKPLTDLSGRLRDDPIEVHEAVESEEERMEIIKSCAWIFLKSETSRDATMSAVLTLWRCMLGESVWKEHISPALAACEIETKDISDKAWFDIITVYYPDSKDPPKDFVLNEKICLTLFALSCILLIKNVNPQNHVPFMDQRIMAFAGKLGLIDLEITWLKEMRMPRAVCDCLRVCIGNRVPVRKCILEVFLGWNQQPTMSNRKLVADIVLTLFDCSEMTHIAVISKYIMAKVPSILTSPLLAGEAENFYLSILRITKEGEMGPYLKLIYPAREIPEMMSSKMPLLHAFARNRAIKEQPNMVQYAPNLAKDKFTRQIDQLNKLWDKLLDLTTAEAQEQIAENYGANAEKAKIVMEGGDPVQVGRLASLMNDFQTPLAK</sequence>
<name>A0A7G9IRA5_9MONO</name>
<evidence type="ECO:0000313" key="2">
    <source>
        <dbReference type="EMBL" id="QNM37837.1"/>
    </source>
</evidence>
<proteinExistence type="predicted"/>
<organism evidence="2">
    <name type="scientific">Frankliniella occidentalis associated mononegavirales virus 1</name>
    <dbReference type="NCBI Taxonomy" id="2767249"/>
    <lineage>
        <taxon>Viruses</taxon>
        <taxon>Riboviria</taxon>
        <taxon>Orthornavirae</taxon>
        <taxon>Negarnaviricota</taxon>
        <taxon>Haploviricotina</taxon>
        <taxon>Monjiviricetes</taxon>
        <taxon>Mononegavirales</taxon>
        <taxon>Lispiviridae</taxon>
        <taxon>Weflthvirus</taxon>
        <taxon>Weflthvirus itaense</taxon>
    </lineage>
</organism>
<dbReference type="EMBL" id="MN714688">
    <property type="protein sequence ID" value="QNM37837.1"/>
    <property type="molecule type" value="Genomic_RNA"/>
</dbReference>
<accession>A0A7G9IRA5</accession>